<gene>
    <name evidence="2" type="ORF">DP202_06055</name>
</gene>
<keyword evidence="1" id="KW-1133">Transmembrane helix</keyword>
<evidence type="ECO:0000313" key="2">
    <source>
        <dbReference type="EMBL" id="RAZ70653.1"/>
    </source>
</evidence>
<accession>A0A330GDR0</accession>
<comment type="caution">
    <text evidence="2">The sequence shown here is derived from an EMBL/GenBank/DDBJ whole genome shotgun (WGS) entry which is preliminary data.</text>
</comment>
<feature type="transmembrane region" description="Helical" evidence="1">
    <location>
        <begin position="7"/>
        <end position="26"/>
    </location>
</feature>
<name>A0A330GDR0_ENTCL</name>
<dbReference type="Proteomes" id="UP000251576">
    <property type="component" value="Unassembled WGS sequence"/>
</dbReference>
<organism evidence="2 3">
    <name type="scientific">Enterobacter cloacae</name>
    <dbReference type="NCBI Taxonomy" id="550"/>
    <lineage>
        <taxon>Bacteria</taxon>
        <taxon>Pseudomonadati</taxon>
        <taxon>Pseudomonadota</taxon>
        <taxon>Gammaproteobacteria</taxon>
        <taxon>Enterobacterales</taxon>
        <taxon>Enterobacteriaceae</taxon>
        <taxon>Enterobacter</taxon>
        <taxon>Enterobacter cloacae complex</taxon>
    </lineage>
</organism>
<sequence>MFVNFILILFAQITFIMNMEFIYFFTRFSQYCFSYGILFNSFVFVFAFLFIHSATINKNIGYLLPWGVLVGIVIGMLSHYISGVYFKQYQVDYAELYHSRDYVTFLLSSWGWIILPLLIIPIKRLKKGFCNRKD</sequence>
<protein>
    <submittedName>
        <fullName evidence="2">Uncharacterized protein</fullName>
    </submittedName>
</protein>
<evidence type="ECO:0000313" key="3">
    <source>
        <dbReference type="Proteomes" id="UP000251576"/>
    </source>
</evidence>
<dbReference type="AlphaFoldDB" id="A0A330GDR0"/>
<feature type="transmembrane region" description="Helical" evidence="1">
    <location>
        <begin position="32"/>
        <end position="51"/>
    </location>
</feature>
<evidence type="ECO:0000256" key="1">
    <source>
        <dbReference type="SAM" id="Phobius"/>
    </source>
</evidence>
<reference evidence="2 3" key="1">
    <citation type="submission" date="2018-06" db="EMBL/GenBank/DDBJ databases">
        <title>ACT-28, a chromosomally-encoded AmpC with carbapenemase activity from Enterobacter kobei.</title>
        <authorList>
            <person name="Jousset A.B."/>
            <person name="Oueslati S."/>
            <person name="Bernabeu S."/>
            <person name="Takissian J."/>
            <person name="Creton E."/>
            <person name="Vogel A."/>
            <person name="Cotellon G."/>
            <person name="Bonnin R.A."/>
            <person name="Dortet L."/>
            <person name="Naas T."/>
        </authorList>
    </citation>
    <scope>NUCLEOTIDE SEQUENCE [LARGE SCALE GENOMIC DNA]</scope>
    <source>
        <strain evidence="2 3">99B3</strain>
    </source>
</reference>
<feature type="transmembrane region" description="Helical" evidence="1">
    <location>
        <begin position="102"/>
        <end position="122"/>
    </location>
</feature>
<proteinExistence type="predicted"/>
<feature type="transmembrane region" description="Helical" evidence="1">
    <location>
        <begin position="63"/>
        <end position="82"/>
    </location>
</feature>
<keyword evidence="1" id="KW-0812">Transmembrane</keyword>
<dbReference type="EMBL" id="QMDH01000007">
    <property type="protein sequence ID" value="RAZ70653.1"/>
    <property type="molecule type" value="Genomic_DNA"/>
</dbReference>
<keyword evidence="1" id="KW-0472">Membrane</keyword>